<gene>
    <name evidence="1" type="ORF">Pla52n_50990</name>
</gene>
<evidence type="ECO:0000313" key="1">
    <source>
        <dbReference type="EMBL" id="TWT98583.1"/>
    </source>
</evidence>
<sequence>MKRGRVSPRRAQRGVQFCRMDAAGFDGLHEAPETLSFEDDFDDSLGQAFIMSIQSEAKSVRCRNRLSWLEGDGMGTPSTGFCDG</sequence>
<accession>A0A5C6AK96</accession>
<dbReference type="EMBL" id="SJPN01000006">
    <property type="protein sequence ID" value="TWT98583.1"/>
    <property type="molecule type" value="Genomic_DNA"/>
</dbReference>
<keyword evidence="2" id="KW-1185">Reference proteome</keyword>
<evidence type="ECO:0000313" key="2">
    <source>
        <dbReference type="Proteomes" id="UP000320176"/>
    </source>
</evidence>
<organism evidence="1 2">
    <name type="scientific">Stieleria varia</name>
    <dbReference type="NCBI Taxonomy" id="2528005"/>
    <lineage>
        <taxon>Bacteria</taxon>
        <taxon>Pseudomonadati</taxon>
        <taxon>Planctomycetota</taxon>
        <taxon>Planctomycetia</taxon>
        <taxon>Pirellulales</taxon>
        <taxon>Pirellulaceae</taxon>
        <taxon>Stieleria</taxon>
    </lineage>
</organism>
<proteinExistence type="predicted"/>
<name>A0A5C6AK96_9BACT</name>
<dbReference type="Proteomes" id="UP000320176">
    <property type="component" value="Unassembled WGS sequence"/>
</dbReference>
<dbReference type="AlphaFoldDB" id="A0A5C6AK96"/>
<protein>
    <submittedName>
        <fullName evidence="1">Uncharacterized protein</fullName>
    </submittedName>
</protein>
<reference evidence="1 2" key="1">
    <citation type="submission" date="2019-02" db="EMBL/GenBank/DDBJ databases">
        <title>Deep-cultivation of Planctomycetes and their phenomic and genomic characterization uncovers novel biology.</title>
        <authorList>
            <person name="Wiegand S."/>
            <person name="Jogler M."/>
            <person name="Boedeker C."/>
            <person name="Pinto D."/>
            <person name="Vollmers J."/>
            <person name="Rivas-Marin E."/>
            <person name="Kohn T."/>
            <person name="Peeters S.H."/>
            <person name="Heuer A."/>
            <person name="Rast P."/>
            <person name="Oberbeckmann S."/>
            <person name="Bunk B."/>
            <person name="Jeske O."/>
            <person name="Meyerdierks A."/>
            <person name="Storesund J.E."/>
            <person name="Kallscheuer N."/>
            <person name="Luecker S."/>
            <person name="Lage O.M."/>
            <person name="Pohl T."/>
            <person name="Merkel B.J."/>
            <person name="Hornburger P."/>
            <person name="Mueller R.-W."/>
            <person name="Bruemmer F."/>
            <person name="Labrenz M."/>
            <person name="Spormann A.M."/>
            <person name="Op Den Camp H."/>
            <person name="Overmann J."/>
            <person name="Amann R."/>
            <person name="Jetten M.S.M."/>
            <person name="Mascher T."/>
            <person name="Medema M.H."/>
            <person name="Devos D.P."/>
            <person name="Kaster A.-K."/>
            <person name="Ovreas L."/>
            <person name="Rohde M."/>
            <person name="Galperin M.Y."/>
            <person name="Jogler C."/>
        </authorList>
    </citation>
    <scope>NUCLEOTIDE SEQUENCE [LARGE SCALE GENOMIC DNA]</scope>
    <source>
        <strain evidence="1 2">Pla52n</strain>
    </source>
</reference>
<comment type="caution">
    <text evidence="1">The sequence shown here is derived from an EMBL/GenBank/DDBJ whole genome shotgun (WGS) entry which is preliminary data.</text>
</comment>